<evidence type="ECO:0000256" key="1">
    <source>
        <dbReference type="ARBA" id="ARBA00004141"/>
    </source>
</evidence>
<reference evidence="8" key="1">
    <citation type="submission" date="2021-11" db="EMBL/GenBank/DDBJ databases">
        <title>Draft genome sequence of Alcaligenes endophyticus type strain CCUG 75668T.</title>
        <authorList>
            <person name="Salva-Serra F."/>
            <person name="Duran R.E."/>
            <person name="Seeger M."/>
            <person name="Moore E.R.B."/>
            <person name="Jaen-Luchoro D."/>
        </authorList>
    </citation>
    <scope>NUCLEOTIDE SEQUENCE</scope>
    <source>
        <strain evidence="8">CCUG 75668</strain>
    </source>
</reference>
<feature type="transmembrane region" description="Helical" evidence="7">
    <location>
        <begin position="257"/>
        <end position="283"/>
    </location>
</feature>
<feature type="transmembrane region" description="Helical" evidence="7">
    <location>
        <begin position="20"/>
        <end position="41"/>
    </location>
</feature>
<evidence type="ECO:0000256" key="4">
    <source>
        <dbReference type="ARBA" id="ARBA00022989"/>
    </source>
</evidence>
<keyword evidence="3 6" id="KW-0812">Transmembrane</keyword>
<evidence type="ECO:0000256" key="7">
    <source>
        <dbReference type="SAM" id="Phobius"/>
    </source>
</evidence>
<feature type="transmembrane region" description="Helical" evidence="7">
    <location>
        <begin position="182"/>
        <end position="200"/>
    </location>
</feature>
<gene>
    <name evidence="8" type="ORF">LMS43_03240</name>
</gene>
<evidence type="ECO:0000256" key="5">
    <source>
        <dbReference type="ARBA" id="ARBA00023136"/>
    </source>
</evidence>
<evidence type="ECO:0000256" key="2">
    <source>
        <dbReference type="ARBA" id="ARBA00008034"/>
    </source>
</evidence>
<dbReference type="EMBL" id="JAJHNU010000001">
    <property type="protein sequence ID" value="MDN4120300.1"/>
    <property type="molecule type" value="Genomic_DNA"/>
</dbReference>
<dbReference type="SUPFAM" id="SSF81345">
    <property type="entry name" value="ABC transporter involved in vitamin B12 uptake, BtuC"/>
    <property type="match status" value="1"/>
</dbReference>
<evidence type="ECO:0000313" key="8">
    <source>
        <dbReference type="EMBL" id="MDN4120300.1"/>
    </source>
</evidence>
<keyword evidence="4 7" id="KW-1133">Transmembrane helix</keyword>
<comment type="subcellular location">
    <subcellularLocation>
        <location evidence="6">Cell membrane</location>
        <topology evidence="6">Multi-pass membrane protein</topology>
    </subcellularLocation>
    <subcellularLocation>
        <location evidence="1">Membrane</location>
        <topology evidence="1">Multi-pass membrane protein</topology>
    </subcellularLocation>
</comment>
<dbReference type="PANTHER" id="PTHR30477">
    <property type="entry name" value="ABC-TRANSPORTER METAL-BINDING PROTEIN"/>
    <property type="match status" value="1"/>
</dbReference>
<dbReference type="Pfam" id="PF00950">
    <property type="entry name" value="ABC-3"/>
    <property type="match status" value="1"/>
</dbReference>
<evidence type="ECO:0000256" key="3">
    <source>
        <dbReference type="ARBA" id="ARBA00022692"/>
    </source>
</evidence>
<organism evidence="8 9">
    <name type="scientific">Alcaligenes endophyticus</name>
    <dbReference type="NCBI Taxonomy" id="1929088"/>
    <lineage>
        <taxon>Bacteria</taxon>
        <taxon>Pseudomonadati</taxon>
        <taxon>Pseudomonadota</taxon>
        <taxon>Betaproteobacteria</taxon>
        <taxon>Burkholderiales</taxon>
        <taxon>Alcaligenaceae</taxon>
        <taxon>Alcaligenes</taxon>
    </lineage>
</organism>
<feature type="transmembrane region" description="Helical" evidence="7">
    <location>
        <begin position="74"/>
        <end position="92"/>
    </location>
</feature>
<name>A0ABT8EG74_9BURK</name>
<evidence type="ECO:0000313" key="9">
    <source>
        <dbReference type="Proteomes" id="UP001168613"/>
    </source>
</evidence>
<dbReference type="InterPro" id="IPR001626">
    <property type="entry name" value="ABC_TroCD"/>
</dbReference>
<comment type="caution">
    <text evidence="8">The sequence shown here is derived from an EMBL/GenBank/DDBJ whole genome shotgun (WGS) entry which is preliminary data.</text>
</comment>
<evidence type="ECO:0000256" key="6">
    <source>
        <dbReference type="RuleBase" id="RU003943"/>
    </source>
</evidence>
<feature type="transmembrane region" description="Helical" evidence="7">
    <location>
        <begin position="206"/>
        <end position="223"/>
    </location>
</feature>
<feature type="transmembrane region" description="Helical" evidence="7">
    <location>
        <begin position="230"/>
        <end position="251"/>
    </location>
</feature>
<feature type="transmembrane region" description="Helical" evidence="7">
    <location>
        <begin position="104"/>
        <end position="122"/>
    </location>
</feature>
<feature type="transmembrane region" description="Helical" evidence="7">
    <location>
        <begin position="142"/>
        <end position="161"/>
    </location>
</feature>
<sequence length="300" mass="31718">MSELWHYLAQPFFEYSFMLRALAGSFALAAAAGPLGVFLVLRRMSLMGDAMAHAILPGVAVGFLTAGLSLGAMALGGVITGIVVALLAGLVARITPLREDASFAAFYLVSLGLGVLLVSIRGSNMDLLHVLFGTVLGLDDDSLLLVTGASTLSLLVLAVIYRPLVMECLDPIFLRTQRGGGSLAHMGFLLLLVITLVAGFQVLGTLMVVGIMMLPAASARFWVHSVASQMSVSGALGMLSAYVGLLLSYHYDLPASPAIILAAGLFYFLSLGFGPHGGLYRTILAMKSRRRRLTSILEQD</sequence>
<keyword evidence="9" id="KW-1185">Reference proteome</keyword>
<dbReference type="InterPro" id="IPR037294">
    <property type="entry name" value="ABC_BtuC-like"/>
</dbReference>
<dbReference type="Proteomes" id="UP001168613">
    <property type="component" value="Unassembled WGS sequence"/>
</dbReference>
<protein>
    <submittedName>
        <fullName evidence="8">Metal ABC transporter permease</fullName>
    </submittedName>
</protein>
<keyword evidence="5 7" id="KW-0472">Membrane</keyword>
<dbReference type="Gene3D" id="1.10.3470.10">
    <property type="entry name" value="ABC transporter involved in vitamin B12 uptake, BtuC"/>
    <property type="match status" value="1"/>
</dbReference>
<feature type="transmembrane region" description="Helical" evidence="7">
    <location>
        <begin position="50"/>
        <end position="68"/>
    </location>
</feature>
<accession>A0ABT8EG74</accession>
<comment type="similarity">
    <text evidence="2 6">Belongs to the ABC-3 integral membrane protein family.</text>
</comment>
<dbReference type="PANTHER" id="PTHR30477:SF13">
    <property type="entry name" value="IRON TRANSPORT SYSTEM MEMBRANE PROTEIN HI_0360-RELATED"/>
    <property type="match status" value="1"/>
</dbReference>
<keyword evidence="6" id="KW-0813">Transport</keyword>
<proteinExistence type="inferred from homology"/>
<dbReference type="RefSeq" id="WP_266122377.1">
    <property type="nucleotide sequence ID" value="NZ_JAJHNU010000001.1"/>
</dbReference>